<protein>
    <submittedName>
        <fullName evidence="3">Alpha/beta hydrolase</fullName>
    </submittedName>
</protein>
<dbReference type="PANTHER" id="PTHR48081">
    <property type="entry name" value="AB HYDROLASE SUPERFAMILY PROTEIN C4A8.06C"/>
    <property type="match status" value="1"/>
</dbReference>
<dbReference type="Gene3D" id="3.40.50.1820">
    <property type="entry name" value="alpha/beta hydrolase"/>
    <property type="match status" value="1"/>
</dbReference>
<dbReference type="InterPro" id="IPR013094">
    <property type="entry name" value="AB_hydrolase_3"/>
</dbReference>
<organism evidence="3 4">
    <name type="scientific">Paragemmobacter amnigenus</name>
    <dbReference type="NCBI Taxonomy" id="2852097"/>
    <lineage>
        <taxon>Bacteria</taxon>
        <taxon>Pseudomonadati</taxon>
        <taxon>Pseudomonadota</taxon>
        <taxon>Alphaproteobacteria</taxon>
        <taxon>Rhodobacterales</taxon>
        <taxon>Paracoccaceae</taxon>
        <taxon>Paragemmobacter</taxon>
    </lineage>
</organism>
<accession>A0ABS6J0F6</accession>
<dbReference type="EMBL" id="JAAATX020000003">
    <property type="protein sequence ID" value="MBU9697068.1"/>
    <property type="molecule type" value="Genomic_DNA"/>
</dbReference>
<evidence type="ECO:0000313" key="3">
    <source>
        <dbReference type="EMBL" id="MBU9697068.1"/>
    </source>
</evidence>
<dbReference type="InterPro" id="IPR050300">
    <property type="entry name" value="GDXG_lipolytic_enzyme"/>
</dbReference>
<proteinExistence type="predicted"/>
<dbReference type="Proteomes" id="UP000731907">
    <property type="component" value="Unassembled WGS sequence"/>
</dbReference>
<keyword evidence="4" id="KW-1185">Reference proteome</keyword>
<feature type="domain" description="Alpha/beta hydrolase fold-3" evidence="2">
    <location>
        <begin position="73"/>
        <end position="184"/>
    </location>
</feature>
<reference evidence="3 4" key="1">
    <citation type="submission" date="2021-06" db="EMBL/GenBank/DDBJ databases">
        <title>Rhodobacteraceae bacterium strain HSP-20.</title>
        <authorList>
            <person name="Chen W.-M."/>
        </authorList>
    </citation>
    <scope>NUCLEOTIDE SEQUENCE [LARGE SCALE GENOMIC DNA]</scope>
    <source>
        <strain evidence="3 4">HSP-20</strain>
    </source>
</reference>
<evidence type="ECO:0000259" key="2">
    <source>
        <dbReference type="Pfam" id="PF07859"/>
    </source>
</evidence>
<comment type="caution">
    <text evidence="3">The sequence shown here is derived from an EMBL/GenBank/DDBJ whole genome shotgun (WGS) entry which is preliminary data.</text>
</comment>
<dbReference type="InterPro" id="IPR029058">
    <property type="entry name" value="AB_hydrolase_fold"/>
</dbReference>
<evidence type="ECO:0000313" key="4">
    <source>
        <dbReference type="Proteomes" id="UP000731907"/>
    </source>
</evidence>
<dbReference type="PANTHER" id="PTHR48081:SF33">
    <property type="entry name" value="KYNURENINE FORMAMIDASE"/>
    <property type="match status" value="1"/>
</dbReference>
<dbReference type="Pfam" id="PF07859">
    <property type="entry name" value="Abhydrolase_3"/>
    <property type="match status" value="1"/>
</dbReference>
<dbReference type="GO" id="GO:0016787">
    <property type="term" value="F:hydrolase activity"/>
    <property type="evidence" value="ECO:0007669"/>
    <property type="project" value="UniProtKB-KW"/>
</dbReference>
<dbReference type="SUPFAM" id="SSF53474">
    <property type="entry name" value="alpha/beta-Hydrolases"/>
    <property type="match status" value="1"/>
</dbReference>
<sequence length="269" mass="28377">MAAGREWRNATDRAYANGAFIAGAEGFPPRWEAAAAAFRESLGPRARLGLAYGGGERQRFDLFLPEGAARGLLVFVHGGYWMAFGRGTWSHLAGGAVARGWACAVPSYTLAPEARISAITAEIARACAAAAEAVPDVPVVVTGHSAGGHLAARMACADMAVPRLRRVVPVSPLAELAPLMETEMQDALRLDPAECAAESPARLARREGVGCHVWVGGQERPAFLWQARVLSEEWDSPWTVEAGRHHFDVVEGLAEAGSGLVEACLGGLG</sequence>
<evidence type="ECO:0000256" key="1">
    <source>
        <dbReference type="ARBA" id="ARBA00022801"/>
    </source>
</evidence>
<name>A0ABS6J0F6_9RHOB</name>
<dbReference type="RefSeq" id="WP_161761144.1">
    <property type="nucleotide sequence ID" value="NZ_JAAATX020000003.1"/>
</dbReference>
<keyword evidence="1 3" id="KW-0378">Hydrolase</keyword>
<gene>
    <name evidence="3" type="ORF">GU927_004320</name>
</gene>